<proteinExistence type="predicted"/>
<evidence type="ECO:0000313" key="2">
    <source>
        <dbReference type="EMBL" id="GGI23273.1"/>
    </source>
</evidence>
<dbReference type="EMBL" id="BMDJ01000001">
    <property type="protein sequence ID" value="GGI23273.1"/>
    <property type="molecule type" value="Genomic_DNA"/>
</dbReference>
<gene>
    <name evidence="2" type="ORF">GCM10008119_06840</name>
</gene>
<keyword evidence="1" id="KW-1133">Transmembrane helix</keyword>
<dbReference type="Proteomes" id="UP000645390">
    <property type="component" value="Unassembled WGS sequence"/>
</dbReference>
<evidence type="ECO:0000313" key="3">
    <source>
        <dbReference type="Proteomes" id="UP000645390"/>
    </source>
</evidence>
<evidence type="ECO:0000256" key="1">
    <source>
        <dbReference type="SAM" id="Phobius"/>
    </source>
</evidence>
<accession>A0ABQ2BFD3</accession>
<reference evidence="3" key="1">
    <citation type="journal article" date="2019" name="Int. J. Syst. Evol. Microbiol.">
        <title>The Global Catalogue of Microorganisms (GCM) 10K type strain sequencing project: providing services to taxonomists for standard genome sequencing and annotation.</title>
        <authorList>
            <consortium name="The Broad Institute Genomics Platform"/>
            <consortium name="The Broad Institute Genome Sequencing Center for Infectious Disease"/>
            <person name="Wu L."/>
            <person name="Ma J."/>
        </authorList>
    </citation>
    <scope>NUCLEOTIDE SEQUENCE [LARGE SCALE GENOMIC DNA]</scope>
    <source>
        <strain evidence="3">CCM 8939</strain>
    </source>
</reference>
<comment type="caution">
    <text evidence="2">The sequence shown here is derived from an EMBL/GenBank/DDBJ whole genome shotgun (WGS) entry which is preliminary data.</text>
</comment>
<sequence length="152" mass="17869">MAKSETLNTEISKIDAEVLKINDQINLANFKARETIYNSNFFIKRIEIANKYPGSFLIVTLVLVLFFTPILLIYSISGTSEYYKIKKANDKILVLSDYSVFKYKYTQMFEKKYGLMNVNFYEPFSDPPFNTKKKTQPEYLNQETFFNDLIEL</sequence>
<organism evidence="2 3">
    <name type="scientific">Pedobacter mendelii</name>
    <dbReference type="NCBI Taxonomy" id="1908240"/>
    <lineage>
        <taxon>Bacteria</taxon>
        <taxon>Pseudomonadati</taxon>
        <taxon>Bacteroidota</taxon>
        <taxon>Sphingobacteriia</taxon>
        <taxon>Sphingobacteriales</taxon>
        <taxon>Sphingobacteriaceae</taxon>
        <taxon>Pedobacter</taxon>
    </lineage>
</organism>
<keyword evidence="3" id="KW-1185">Reference proteome</keyword>
<protein>
    <submittedName>
        <fullName evidence="2">Uncharacterized protein</fullName>
    </submittedName>
</protein>
<name>A0ABQ2BFD3_9SPHI</name>
<feature type="transmembrane region" description="Helical" evidence="1">
    <location>
        <begin position="56"/>
        <end position="77"/>
    </location>
</feature>
<keyword evidence="1" id="KW-0472">Membrane</keyword>
<keyword evidence="1" id="KW-0812">Transmembrane</keyword>